<dbReference type="STRING" id="857967.G0R6D2"/>
<accession>G0R6D2</accession>
<gene>
    <name evidence="3" type="ORF">IMG5_203740</name>
</gene>
<dbReference type="Pfam" id="PF03031">
    <property type="entry name" value="NIF"/>
    <property type="match status" value="1"/>
</dbReference>
<dbReference type="eggNOG" id="KOG1605">
    <property type="taxonomic scope" value="Eukaryota"/>
</dbReference>
<dbReference type="AlphaFoldDB" id="G0R6D2"/>
<dbReference type="EMBL" id="GL984395">
    <property type="protein sequence ID" value="EGR26975.1"/>
    <property type="molecule type" value="Genomic_DNA"/>
</dbReference>
<proteinExistence type="predicted"/>
<dbReference type="GeneID" id="14903033"/>
<evidence type="ECO:0000313" key="4">
    <source>
        <dbReference type="Proteomes" id="UP000008983"/>
    </source>
</evidence>
<dbReference type="CDD" id="cd07521">
    <property type="entry name" value="HAD_FCP1-like"/>
    <property type="match status" value="1"/>
</dbReference>
<keyword evidence="4" id="KW-1185">Reference proteome</keyword>
<evidence type="ECO:0000313" key="3">
    <source>
        <dbReference type="EMBL" id="EGR26975.1"/>
    </source>
</evidence>
<dbReference type="Proteomes" id="UP000008983">
    <property type="component" value="Unassembled WGS sequence"/>
</dbReference>
<name>G0R6D2_ICHMU</name>
<keyword evidence="3" id="KW-0378">Hydrolase</keyword>
<dbReference type="PROSITE" id="PS50969">
    <property type="entry name" value="FCP1"/>
    <property type="match status" value="1"/>
</dbReference>
<dbReference type="RefSeq" id="XP_004023859.1">
    <property type="nucleotide sequence ID" value="XM_004023810.1"/>
</dbReference>
<dbReference type="OrthoDB" id="277011at2759"/>
<protein>
    <submittedName>
        <fullName evidence="3">NLI interacting factor-like phosphatase family protein, putative</fullName>
        <ecNumber evidence="3">3.1.3.16</ecNumber>
    </submittedName>
</protein>
<feature type="compositionally biased region" description="Basic and acidic residues" evidence="1">
    <location>
        <begin position="37"/>
        <end position="59"/>
    </location>
</feature>
<dbReference type="InterPro" id="IPR004274">
    <property type="entry name" value="FCP1_dom"/>
</dbReference>
<sequence>MECFSKIVQIQNKYQIIFLFIYLFYKIVNLEDKFSKESKNNEEEQKISKELSQKNKDQNKAQNNETEESEEEEIKIGSIQPPYIPPQKNPEKYTLVLDLDETLVHYQEMEDGGQFLVRPYAEQFLEEMAQYYEIVIFTAALSEYANFILDIIDSKQIISYKLYRQHTALHENSYVKDLSKIGRDLSKMIIIDNMPENFQLQPENGIYILSWFGDPDDRALYDLTPLLKGIILKFRDVRIALKKFREKMMENIQNGIEDPHLNLQLDNID</sequence>
<organism evidence="3 4">
    <name type="scientific">Ichthyophthirius multifiliis</name>
    <name type="common">White spot disease agent</name>
    <name type="synonym">Ich</name>
    <dbReference type="NCBI Taxonomy" id="5932"/>
    <lineage>
        <taxon>Eukaryota</taxon>
        <taxon>Sar</taxon>
        <taxon>Alveolata</taxon>
        <taxon>Ciliophora</taxon>
        <taxon>Intramacronucleata</taxon>
        <taxon>Oligohymenophorea</taxon>
        <taxon>Hymenostomatida</taxon>
        <taxon>Ophryoglenina</taxon>
        <taxon>Ichthyophthirius</taxon>
    </lineage>
</organism>
<evidence type="ECO:0000259" key="2">
    <source>
        <dbReference type="PROSITE" id="PS50969"/>
    </source>
</evidence>
<reference evidence="3 4" key="1">
    <citation type="submission" date="2011-07" db="EMBL/GenBank/DDBJ databases">
        <authorList>
            <person name="Coyne R."/>
            <person name="Brami D."/>
            <person name="Johnson J."/>
            <person name="Hostetler J."/>
            <person name="Hannick L."/>
            <person name="Clark T."/>
            <person name="Cassidy-Hanley D."/>
            <person name="Inman J."/>
        </authorList>
    </citation>
    <scope>NUCLEOTIDE SEQUENCE [LARGE SCALE GENOMIC DNA]</scope>
    <source>
        <strain evidence="3 4">G5</strain>
    </source>
</reference>
<dbReference type="InParanoid" id="G0R6D2"/>
<dbReference type="SUPFAM" id="SSF56784">
    <property type="entry name" value="HAD-like"/>
    <property type="match status" value="1"/>
</dbReference>
<dbReference type="FunFam" id="3.40.50.1000:FF:000184">
    <property type="entry name" value="Uncharacterized protein"/>
    <property type="match status" value="1"/>
</dbReference>
<dbReference type="InterPro" id="IPR050365">
    <property type="entry name" value="TIM50"/>
</dbReference>
<feature type="domain" description="FCP1 homology" evidence="2">
    <location>
        <begin position="88"/>
        <end position="230"/>
    </location>
</feature>
<dbReference type="InterPro" id="IPR036412">
    <property type="entry name" value="HAD-like_sf"/>
</dbReference>
<dbReference type="InterPro" id="IPR023214">
    <property type="entry name" value="HAD_sf"/>
</dbReference>
<evidence type="ECO:0000256" key="1">
    <source>
        <dbReference type="SAM" id="MobiDB-lite"/>
    </source>
</evidence>
<dbReference type="PANTHER" id="PTHR12210">
    <property type="entry name" value="DULLARD PROTEIN PHOSPHATASE"/>
    <property type="match status" value="1"/>
</dbReference>
<dbReference type="NCBIfam" id="TIGR02251">
    <property type="entry name" value="HIF-SF_euk"/>
    <property type="match status" value="1"/>
</dbReference>
<dbReference type="InterPro" id="IPR011948">
    <property type="entry name" value="Dullard_phosphatase"/>
</dbReference>
<dbReference type="GO" id="GO:0004722">
    <property type="term" value="F:protein serine/threonine phosphatase activity"/>
    <property type="evidence" value="ECO:0007669"/>
    <property type="project" value="UniProtKB-EC"/>
</dbReference>
<dbReference type="OMA" id="IKNPYQC"/>
<dbReference type="SMART" id="SM00577">
    <property type="entry name" value="CPDc"/>
    <property type="match status" value="1"/>
</dbReference>
<dbReference type="EC" id="3.1.3.16" evidence="3"/>
<dbReference type="Gene3D" id="3.40.50.1000">
    <property type="entry name" value="HAD superfamily/HAD-like"/>
    <property type="match status" value="1"/>
</dbReference>
<feature type="region of interest" description="Disordered" evidence="1">
    <location>
        <begin position="37"/>
        <end position="87"/>
    </location>
</feature>